<dbReference type="AlphaFoldDB" id="A0A8H5WKX4"/>
<proteinExistence type="inferred from homology"/>
<feature type="region of interest" description="Disordered" evidence="2">
    <location>
        <begin position="269"/>
        <end position="328"/>
    </location>
</feature>
<dbReference type="InterPro" id="IPR018608">
    <property type="entry name" value="Gti1/Pac2"/>
</dbReference>
<comment type="caution">
    <text evidence="3">The sequence shown here is derived from an EMBL/GenBank/DDBJ whole genome shotgun (WGS) entry which is preliminary data.</text>
</comment>
<feature type="region of interest" description="Disordered" evidence="2">
    <location>
        <begin position="94"/>
        <end position="153"/>
    </location>
</feature>
<keyword evidence="4" id="KW-1185">Reference proteome</keyword>
<dbReference type="EMBL" id="JAAGWQ010000143">
    <property type="protein sequence ID" value="KAF5663661.1"/>
    <property type="molecule type" value="Genomic_DNA"/>
</dbReference>
<name>A0A8H5WKX4_FUSHE</name>
<dbReference type="Pfam" id="PF09729">
    <property type="entry name" value="Gti1_Pac2"/>
    <property type="match status" value="1"/>
</dbReference>
<sequence length="370" mass="41630">MSSSPLQPTYRGFIDTTLDATIVFEACLSGRLNHVPRRPHDRERQDLIKSGNVFVYEENASGIKRWTDSVSWSPSRILGNYLIYRELEKPFPPGEKKRALKKAKKAQGGVSKPPQEHRRSVGPTTGPGFGPALGTVLGPASAPPPGSDPMDETDRALVGSLVDSYDFKPNGLVKKTISITFRGVPHHLVSYYNVEDVKAGRLVSPSNDMALRGISPRDELVNQQNFRAPPGNENGVFVPAPVLPVPMSVPVPAAMPGFQGYDQRMAFYQQQQQQQNHHHHHQLQQHHQQQHQQHHQHHQQQHHQLQPLHHHQQEQQEQQYGGYGLAPRFPHTGGYVPAPLYQAQTQAHNWGTAEEAAEYEEEPVQNYFYS</sequence>
<dbReference type="OrthoDB" id="5319641at2759"/>
<comment type="similarity">
    <text evidence="1">Belongs to the MIT1/WOR1 family.</text>
</comment>
<dbReference type="Proteomes" id="UP000567885">
    <property type="component" value="Unassembled WGS sequence"/>
</dbReference>
<dbReference type="PANTHER" id="PTHR28027:SF2">
    <property type="entry name" value="TRANSCRIPTIONAL REGULATOR MIT1"/>
    <property type="match status" value="1"/>
</dbReference>
<protein>
    <recommendedName>
        <fullName evidence="5">Global transcription regulator sge1</fullName>
    </recommendedName>
</protein>
<gene>
    <name evidence="3" type="ORF">FHETE_7366</name>
</gene>
<feature type="compositionally biased region" description="Basic residues" evidence="2">
    <location>
        <begin position="276"/>
        <end position="301"/>
    </location>
</feature>
<organism evidence="3 4">
    <name type="scientific">Fusarium heterosporum</name>
    <dbReference type="NCBI Taxonomy" id="42747"/>
    <lineage>
        <taxon>Eukaryota</taxon>
        <taxon>Fungi</taxon>
        <taxon>Dikarya</taxon>
        <taxon>Ascomycota</taxon>
        <taxon>Pezizomycotina</taxon>
        <taxon>Sordariomycetes</taxon>
        <taxon>Hypocreomycetidae</taxon>
        <taxon>Hypocreales</taxon>
        <taxon>Nectriaceae</taxon>
        <taxon>Fusarium</taxon>
        <taxon>Fusarium heterosporum species complex</taxon>
    </lineage>
</organism>
<evidence type="ECO:0008006" key="5">
    <source>
        <dbReference type="Google" id="ProtNLM"/>
    </source>
</evidence>
<evidence type="ECO:0000256" key="2">
    <source>
        <dbReference type="SAM" id="MobiDB-lite"/>
    </source>
</evidence>
<dbReference type="PANTHER" id="PTHR28027">
    <property type="entry name" value="TRANSCRIPTIONAL REGULATOR MIT1"/>
    <property type="match status" value="1"/>
</dbReference>
<dbReference type="GO" id="GO:0003677">
    <property type="term" value="F:DNA binding"/>
    <property type="evidence" value="ECO:0007669"/>
    <property type="project" value="TreeGrafter"/>
</dbReference>
<accession>A0A8H5WKX4</accession>
<reference evidence="3 4" key="1">
    <citation type="submission" date="2020-05" db="EMBL/GenBank/DDBJ databases">
        <title>Identification and distribution of gene clusters putatively required for synthesis of sphingolipid metabolism inhibitors in phylogenetically diverse species of the filamentous fungus Fusarium.</title>
        <authorList>
            <person name="Kim H.-S."/>
            <person name="Busman M."/>
            <person name="Brown D.W."/>
            <person name="Divon H."/>
            <person name="Uhlig S."/>
            <person name="Proctor R.H."/>
        </authorList>
    </citation>
    <scope>NUCLEOTIDE SEQUENCE [LARGE SCALE GENOMIC DNA]</scope>
    <source>
        <strain evidence="3 4">NRRL 20693</strain>
    </source>
</reference>
<evidence type="ECO:0000256" key="1">
    <source>
        <dbReference type="ARBA" id="ARBA00008359"/>
    </source>
</evidence>
<evidence type="ECO:0000313" key="4">
    <source>
        <dbReference type="Proteomes" id="UP000567885"/>
    </source>
</evidence>
<evidence type="ECO:0000313" key="3">
    <source>
        <dbReference type="EMBL" id="KAF5663661.1"/>
    </source>
</evidence>